<reference evidence="2 3" key="1">
    <citation type="submission" date="2019-03" db="EMBL/GenBank/DDBJ databases">
        <title>Metabolic potential of uncultured bacteria and archaea associated with petroleum seepage in deep-sea sediments.</title>
        <authorList>
            <person name="Dong X."/>
            <person name="Hubert C."/>
        </authorList>
    </citation>
    <scope>NUCLEOTIDE SEQUENCE [LARGE SCALE GENOMIC DNA]</scope>
    <source>
        <strain evidence="2">E29_bin36</strain>
    </source>
</reference>
<feature type="non-terminal residue" evidence="2">
    <location>
        <position position="140"/>
    </location>
</feature>
<dbReference type="GO" id="GO:0016887">
    <property type="term" value="F:ATP hydrolysis activity"/>
    <property type="evidence" value="ECO:0007669"/>
    <property type="project" value="InterPro"/>
</dbReference>
<protein>
    <recommendedName>
        <fullName evidence="1">Rad50/SbcC-type AAA domain-containing protein</fullName>
    </recommendedName>
</protein>
<evidence type="ECO:0000313" key="2">
    <source>
        <dbReference type="EMBL" id="TET81653.1"/>
    </source>
</evidence>
<name>A0A523XQS0_UNCT6</name>
<dbReference type="SUPFAM" id="SSF52540">
    <property type="entry name" value="P-loop containing nucleoside triphosphate hydrolases"/>
    <property type="match status" value="1"/>
</dbReference>
<dbReference type="InterPro" id="IPR038729">
    <property type="entry name" value="Rad50/SbcC_AAA"/>
</dbReference>
<feature type="domain" description="Rad50/SbcC-type AAA" evidence="1">
    <location>
        <begin position="41"/>
        <end position="135"/>
    </location>
</feature>
<proteinExistence type="predicted"/>
<dbReference type="InterPro" id="IPR027417">
    <property type="entry name" value="P-loop_NTPase"/>
</dbReference>
<dbReference type="EMBL" id="SOIP01000217">
    <property type="protein sequence ID" value="TET81653.1"/>
    <property type="molecule type" value="Genomic_DNA"/>
</dbReference>
<comment type="caution">
    <text evidence="2">The sequence shown here is derived from an EMBL/GenBank/DDBJ whole genome shotgun (WGS) entry which is preliminary data.</text>
</comment>
<dbReference type="GO" id="GO:0006302">
    <property type="term" value="P:double-strand break repair"/>
    <property type="evidence" value="ECO:0007669"/>
    <property type="project" value="InterPro"/>
</dbReference>
<dbReference type="Proteomes" id="UP000315534">
    <property type="component" value="Unassembled WGS sequence"/>
</dbReference>
<gene>
    <name evidence="2" type="ORF">E3J38_03480</name>
</gene>
<accession>A0A523XQS0</accession>
<evidence type="ECO:0000313" key="3">
    <source>
        <dbReference type="Proteomes" id="UP000315534"/>
    </source>
</evidence>
<dbReference type="AlphaFoldDB" id="A0A523XQS0"/>
<dbReference type="Pfam" id="PF13476">
    <property type="entry name" value="AAA_23"/>
    <property type="match status" value="1"/>
</dbReference>
<sequence length="140" mass="15849">MGCQRRTQMAFCAESTRSGRGDEASMKLARVDFENVMELEGSIEFPEGKTVIVYGENKAGKSNIIHALRYAFLSKVVGSRRASGYDELKLVTGREMAPAEGVGKITVDFEHDGRQFEIRREIDRNRDDNRILRKEADGFR</sequence>
<evidence type="ECO:0000259" key="1">
    <source>
        <dbReference type="Pfam" id="PF13476"/>
    </source>
</evidence>
<organism evidence="2 3">
    <name type="scientific">candidate division TA06 bacterium</name>
    <dbReference type="NCBI Taxonomy" id="2250710"/>
    <lineage>
        <taxon>Bacteria</taxon>
        <taxon>Bacteria division TA06</taxon>
    </lineage>
</organism>
<dbReference type="Gene3D" id="3.40.50.300">
    <property type="entry name" value="P-loop containing nucleotide triphosphate hydrolases"/>
    <property type="match status" value="1"/>
</dbReference>